<comment type="function">
    <text evidence="7">Sigma factors are initiation factors that promote the attachment of RNA polymerase to specific initiation sites and are then released. Sigma-S contributes to the protection against external stress, thus playing a role in cellular fitness and survival.</text>
</comment>
<dbReference type="InterPro" id="IPR013249">
    <property type="entry name" value="RNA_pol_sigma70_r4_t2"/>
</dbReference>
<protein>
    <recommendedName>
        <fullName evidence="2">RNA polymerase sigma factor SigS</fullName>
    </recommendedName>
</protein>
<dbReference type="InterPro" id="IPR016371">
    <property type="entry name" value="RNA_pol_sigma-H_factor"/>
</dbReference>
<dbReference type="InterPro" id="IPR016032">
    <property type="entry name" value="Sig_transdc_resp-reg_C-effctor"/>
</dbReference>
<reference evidence="9" key="1">
    <citation type="submission" date="2020-10" db="EMBL/GenBank/DDBJ databases">
        <authorList>
            <person name="Gilroy R."/>
        </authorList>
    </citation>
    <scope>NUCLEOTIDE SEQUENCE</scope>
    <source>
        <strain evidence="9">USAMLcec3-3695</strain>
    </source>
</reference>
<dbReference type="Gene3D" id="1.20.120.1810">
    <property type="match status" value="1"/>
</dbReference>
<accession>A0A9D1MB82</accession>
<comment type="caution">
    <text evidence="9">The sequence shown here is derived from an EMBL/GenBank/DDBJ whole genome shotgun (WGS) entry which is preliminary data.</text>
</comment>
<keyword evidence="3" id="KW-0805">Transcription regulation</keyword>
<dbReference type="PIRSF" id="PIRSF002939">
    <property type="entry name" value="RNA_polymerase_sigma-H_factor"/>
    <property type="match status" value="1"/>
</dbReference>
<dbReference type="InterPro" id="IPR036388">
    <property type="entry name" value="WH-like_DNA-bd_sf"/>
</dbReference>
<evidence type="ECO:0000313" key="9">
    <source>
        <dbReference type="EMBL" id="HIU57076.1"/>
    </source>
</evidence>
<dbReference type="Pfam" id="PF08281">
    <property type="entry name" value="Sigma70_r4_2"/>
    <property type="match status" value="1"/>
</dbReference>
<evidence type="ECO:0000256" key="3">
    <source>
        <dbReference type="ARBA" id="ARBA00023015"/>
    </source>
</evidence>
<name>A0A9D1MB82_9FIRM</name>
<dbReference type="Pfam" id="PF04542">
    <property type="entry name" value="Sigma70_r2"/>
    <property type="match status" value="1"/>
</dbReference>
<dbReference type="InterPro" id="IPR007627">
    <property type="entry name" value="RNA_pol_sigma70_r2"/>
</dbReference>
<dbReference type="AlphaFoldDB" id="A0A9D1MB82"/>
<dbReference type="SUPFAM" id="SSF46894">
    <property type="entry name" value="C-terminal effector domain of the bipartite response regulators"/>
    <property type="match status" value="1"/>
</dbReference>
<dbReference type="InterPro" id="IPR014284">
    <property type="entry name" value="RNA_pol_sigma-70_dom"/>
</dbReference>
<dbReference type="GO" id="GO:0016987">
    <property type="term" value="F:sigma factor activity"/>
    <property type="evidence" value="ECO:0007669"/>
    <property type="project" value="UniProtKB-KW"/>
</dbReference>
<dbReference type="GO" id="GO:0006352">
    <property type="term" value="P:DNA-templated transcription initiation"/>
    <property type="evidence" value="ECO:0007669"/>
    <property type="project" value="InterPro"/>
</dbReference>
<dbReference type="InterPro" id="IPR000943">
    <property type="entry name" value="RNA_pol_sigma70"/>
</dbReference>
<dbReference type="PROSITE" id="PS00715">
    <property type="entry name" value="SIGMA70_1"/>
    <property type="match status" value="1"/>
</dbReference>
<evidence type="ECO:0000256" key="6">
    <source>
        <dbReference type="ARBA" id="ARBA00023163"/>
    </source>
</evidence>
<reference evidence="9" key="2">
    <citation type="journal article" date="2021" name="PeerJ">
        <title>Extensive microbial diversity within the chicken gut microbiome revealed by metagenomics and culture.</title>
        <authorList>
            <person name="Gilroy R."/>
            <person name="Ravi A."/>
            <person name="Getino M."/>
            <person name="Pursley I."/>
            <person name="Horton D.L."/>
            <person name="Alikhan N.F."/>
            <person name="Baker D."/>
            <person name="Gharbi K."/>
            <person name="Hall N."/>
            <person name="Watson M."/>
            <person name="Adriaenssens E.M."/>
            <person name="Foster-Nyarko E."/>
            <person name="Jarju S."/>
            <person name="Secka A."/>
            <person name="Antonio M."/>
            <person name="Oren A."/>
            <person name="Chaudhuri R.R."/>
            <person name="La Ragione R."/>
            <person name="Hildebrand F."/>
            <person name="Pallen M.J."/>
        </authorList>
    </citation>
    <scope>NUCLEOTIDE SEQUENCE</scope>
    <source>
        <strain evidence="9">USAMLcec3-3695</strain>
    </source>
</reference>
<evidence type="ECO:0000256" key="7">
    <source>
        <dbReference type="ARBA" id="ARBA00024701"/>
    </source>
</evidence>
<dbReference type="SUPFAM" id="SSF88946">
    <property type="entry name" value="Sigma2 domain of RNA polymerase sigma factors"/>
    <property type="match status" value="1"/>
</dbReference>
<dbReference type="EMBL" id="DVNB01000049">
    <property type="protein sequence ID" value="HIU57076.1"/>
    <property type="molecule type" value="Genomic_DNA"/>
</dbReference>
<organism evidence="9 10">
    <name type="scientific">Candidatus Ornithomonoglobus merdipullorum</name>
    <dbReference type="NCBI Taxonomy" id="2840895"/>
    <lineage>
        <taxon>Bacteria</taxon>
        <taxon>Bacillati</taxon>
        <taxon>Bacillota</taxon>
        <taxon>Clostridia</taxon>
        <taxon>Candidatus Ornithomonoglobus</taxon>
    </lineage>
</organism>
<evidence type="ECO:0000256" key="5">
    <source>
        <dbReference type="ARBA" id="ARBA00023125"/>
    </source>
</evidence>
<sequence>MSVERDYEKTDDNELVRLAQSGDKAALETVLMRYKPLVHKKSQPYYLAGGDDDDIVQEGLIGLYKAVMDFDSDKFPLFNVFAGVCIERRIISAVKKASRMKHSPLNSYVSLSGTADDDESALGNMIGSGSGDPERIVIERENAEGLEGKITELLSPFELKVLLCHLNGKSYRETAETVGRDVKAVDNAMQRIKKKLETVLHEK</sequence>
<gene>
    <name evidence="9" type="primary">sigH</name>
    <name evidence="9" type="ORF">IAA61_04595</name>
</gene>
<evidence type="ECO:0000259" key="8">
    <source>
        <dbReference type="PROSITE" id="PS00715"/>
    </source>
</evidence>
<dbReference type="NCBIfam" id="NF006148">
    <property type="entry name" value="PRK08295.1-5"/>
    <property type="match status" value="1"/>
</dbReference>
<dbReference type="PANTHER" id="PTHR30385">
    <property type="entry name" value="SIGMA FACTOR F FLAGELLAR"/>
    <property type="match status" value="1"/>
</dbReference>
<evidence type="ECO:0000256" key="4">
    <source>
        <dbReference type="ARBA" id="ARBA00023082"/>
    </source>
</evidence>
<evidence type="ECO:0000256" key="1">
    <source>
        <dbReference type="ARBA" id="ARBA00007788"/>
    </source>
</evidence>
<dbReference type="Proteomes" id="UP000824109">
    <property type="component" value="Unassembled WGS sequence"/>
</dbReference>
<comment type="similarity">
    <text evidence="1">Belongs to the sigma-70 factor family.</text>
</comment>
<dbReference type="Gene3D" id="1.10.10.10">
    <property type="entry name" value="Winged helix-like DNA-binding domain superfamily/Winged helix DNA-binding domain"/>
    <property type="match status" value="1"/>
</dbReference>
<keyword evidence="4" id="KW-0731">Sigma factor</keyword>
<keyword evidence="6" id="KW-0804">Transcription</keyword>
<proteinExistence type="inferred from homology"/>
<feature type="domain" description="RNA polymerase sigma-70" evidence="8">
    <location>
        <begin position="54"/>
        <end position="67"/>
    </location>
</feature>
<dbReference type="InterPro" id="IPR013325">
    <property type="entry name" value="RNA_pol_sigma_r2"/>
</dbReference>
<dbReference type="NCBIfam" id="TIGR02937">
    <property type="entry name" value="sigma70-ECF"/>
    <property type="match status" value="1"/>
</dbReference>
<evidence type="ECO:0000256" key="2">
    <source>
        <dbReference type="ARBA" id="ARBA00021245"/>
    </source>
</evidence>
<evidence type="ECO:0000313" key="10">
    <source>
        <dbReference type="Proteomes" id="UP000824109"/>
    </source>
</evidence>
<dbReference type="GO" id="GO:0003677">
    <property type="term" value="F:DNA binding"/>
    <property type="evidence" value="ECO:0007669"/>
    <property type="project" value="UniProtKB-KW"/>
</dbReference>
<keyword evidence="5" id="KW-0238">DNA-binding</keyword>
<dbReference type="PANTHER" id="PTHR30385:SF1">
    <property type="entry name" value="RNA POLYMERASE SIGMA-H FACTOR"/>
    <property type="match status" value="1"/>
</dbReference>